<proteinExistence type="predicted"/>
<feature type="signal peptide" evidence="1">
    <location>
        <begin position="1"/>
        <end position="19"/>
    </location>
</feature>
<organism evidence="2 3">
    <name type="scientific">Acrobeloides nanus</name>
    <dbReference type="NCBI Taxonomy" id="290746"/>
    <lineage>
        <taxon>Eukaryota</taxon>
        <taxon>Metazoa</taxon>
        <taxon>Ecdysozoa</taxon>
        <taxon>Nematoda</taxon>
        <taxon>Chromadorea</taxon>
        <taxon>Rhabditida</taxon>
        <taxon>Tylenchina</taxon>
        <taxon>Cephalobomorpha</taxon>
        <taxon>Cephaloboidea</taxon>
        <taxon>Cephalobidae</taxon>
        <taxon>Acrobeloides</taxon>
    </lineage>
</organism>
<evidence type="ECO:0000256" key="1">
    <source>
        <dbReference type="SAM" id="SignalP"/>
    </source>
</evidence>
<dbReference type="WBParaSite" id="ACRNAN_Path_917.g3529.t1">
    <property type="protein sequence ID" value="ACRNAN_Path_917.g3529.t1"/>
    <property type="gene ID" value="ACRNAN_Path_917.g3529"/>
</dbReference>
<sequence length="75" mass="8952">MKVLLYFILFCCLFLFGDAQLKVAFSGTSKDLKINTQGIEMRRISGWQSELINRQLRRKMKELIRLRHKLRQHQG</sequence>
<keyword evidence="1" id="KW-0732">Signal</keyword>
<evidence type="ECO:0000313" key="3">
    <source>
        <dbReference type="WBParaSite" id="ACRNAN_Path_917.g3529.t1"/>
    </source>
</evidence>
<keyword evidence="2" id="KW-1185">Reference proteome</keyword>
<evidence type="ECO:0000313" key="2">
    <source>
        <dbReference type="Proteomes" id="UP000887540"/>
    </source>
</evidence>
<dbReference type="AlphaFoldDB" id="A0A914CDS2"/>
<protein>
    <submittedName>
        <fullName evidence="3">Uncharacterized protein</fullName>
    </submittedName>
</protein>
<name>A0A914CDS2_9BILA</name>
<dbReference type="Proteomes" id="UP000887540">
    <property type="component" value="Unplaced"/>
</dbReference>
<feature type="chain" id="PRO_5038054130" evidence="1">
    <location>
        <begin position="20"/>
        <end position="75"/>
    </location>
</feature>
<accession>A0A914CDS2</accession>
<reference evidence="3" key="1">
    <citation type="submission" date="2022-11" db="UniProtKB">
        <authorList>
            <consortium name="WormBaseParasite"/>
        </authorList>
    </citation>
    <scope>IDENTIFICATION</scope>
</reference>